<comment type="caution">
    <text evidence="4">The sequence shown here is derived from an EMBL/GenBank/DDBJ whole genome shotgun (WGS) entry which is preliminary data.</text>
</comment>
<comment type="similarity">
    <text evidence="1">Belongs to the FAH family.</text>
</comment>
<evidence type="ECO:0000313" key="5">
    <source>
        <dbReference type="Proteomes" id="UP001500340"/>
    </source>
</evidence>
<dbReference type="RefSeq" id="WP_343857146.1">
    <property type="nucleotide sequence ID" value="NZ_BAAACX010000004.1"/>
</dbReference>
<feature type="domain" description="Fumarylacetoacetase-like C-terminal" evidence="3">
    <location>
        <begin position="8"/>
        <end position="196"/>
    </location>
</feature>
<keyword evidence="5" id="KW-1185">Reference proteome</keyword>
<dbReference type="Gene3D" id="3.90.850.10">
    <property type="entry name" value="Fumarylacetoacetase-like, C-terminal domain"/>
    <property type="match status" value="1"/>
</dbReference>
<dbReference type="PANTHER" id="PTHR11820:SF7">
    <property type="entry name" value="ACYLPYRUVASE FAHD1, MITOCHONDRIAL"/>
    <property type="match status" value="1"/>
</dbReference>
<protein>
    <submittedName>
        <fullName evidence="4">Fumarylacetoacetate hydrolase family protein</fullName>
    </submittedName>
</protein>
<dbReference type="InterPro" id="IPR036663">
    <property type="entry name" value="Fumarylacetoacetase_C_sf"/>
</dbReference>
<accession>A0ABP3HQP3</accession>
<evidence type="ECO:0000259" key="3">
    <source>
        <dbReference type="Pfam" id="PF01557"/>
    </source>
</evidence>
<dbReference type="Proteomes" id="UP001500340">
    <property type="component" value="Unassembled WGS sequence"/>
</dbReference>
<dbReference type="InterPro" id="IPR011234">
    <property type="entry name" value="Fumarylacetoacetase-like_C"/>
</dbReference>
<organism evidence="4 5">
    <name type="scientific">Paenibacillus motobuensis</name>
    <dbReference type="NCBI Taxonomy" id="295324"/>
    <lineage>
        <taxon>Bacteria</taxon>
        <taxon>Bacillati</taxon>
        <taxon>Bacillota</taxon>
        <taxon>Bacilli</taxon>
        <taxon>Bacillales</taxon>
        <taxon>Paenibacillaceae</taxon>
        <taxon>Paenibacillus</taxon>
    </lineage>
</organism>
<name>A0ABP3HQP3_9BACL</name>
<dbReference type="GO" id="GO:0016787">
    <property type="term" value="F:hydrolase activity"/>
    <property type="evidence" value="ECO:0007669"/>
    <property type="project" value="UniProtKB-KW"/>
</dbReference>
<evidence type="ECO:0000256" key="1">
    <source>
        <dbReference type="ARBA" id="ARBA00010211"/>
    </source>
</evidence>
<sequence length="216" mass="23708">MNRTIANVYCVGRNYRLHAEELGNAVPKEPMIFMKPSHAIVPMTGAQLDLPTEQGEVHYEAELVLRIAREYKPGISVDELVDVMGFGIDFTLRDVQTELKAKGHPWTAAKAFRNSAPITPYIAFPGTEETAREDFILRKNGEIVQRGNIANMIFPLQRIIDFVAERYGLGEGDHIFTGTPEGVGPVYKGDRLEISYGSQVLGSCVIGSGPAASGRS</sequence>
<evidence type="ECO:0000256" key="2">
    <source>
        <dbReference type="ARBA" id="ARBA00022723"/>
    </source>
</evidence>
<keyword evidence="4" id="KW-0378">Hydrolase</keyword>
<dbReference type="PANTHER" id="PTHR11820">
    <property type="entry name" value="ACYLPYRUVASE"/>
    <property type="match status" value="1"/>
</dbReference>
<dbReference type="EMBL" id="BAAACX010000004">
    <property type="protein sequence ID" value="GAA0377041.1"/>
    <property type="molecule type" value="Genomic_DNA"/>
</dbReference>
<proteinExistence type="inferred from homology"/>
<evidence type="ECO:0000313" key="4">
    <source>
        <dbReference type="EMBL" id="GAA0377041.1"/>
    </source>
</evidence>
<gene>
    <name evidence="4" type="ORF">GCM10008933_05420</name>
</gene>
<reference evidence="5" key="1">
    <citation type="journal article" date="2019" name="Int. J. Syst. Evol. Microbiol.">
        <title>The Global Catalogue of Microorganisms (GCM) 10K type strain sequencing project: providing services to taxonomists for standard genome sequencing and annotation.</title>
        <authorList>
            <consortium name="The Broad Institute Genomics Platform"/>
            <consortium name="The Broad Institute Genome Sequencing Center for Infectious Disease"/>
            <person name="Wu L."/>
            <person name="Ma J."/>
        </authorList>
    </citation>
    <scope>NUCLEOTIDE SEQUENCE [LARGE SCALE GENOMIC DNA]</scope>
    <source>
        <strain evidence="5">JCM 12774</strain>
    </source>
</reference>
<keyword evidence="2" id="KW-0479">Metal-binding</keyword>
<dbReference type="Pfam" id="PF01557">
    <property type="entry name" value="FAA_hydrolase"/>
    <property type="match status" value="1"/>
</dbReference>
<dbReference type="SUPFAM" id="SSF56529">
    <property type="entry name" value="FAH"/>
    <property type="match status" value="1"/>
</dbReference>